<feature type="non-terminal residue" evidence="1">
    <location>
        <position position="114"/>
    </location>
</feature>
<gene>
    <name evidence="1" type="ORF">SPELUC_LOCUS16782</name>
</gene>
<keyword evidence="2" id="KW-1185">Reference proteome</keyword>
<name>A0ACA9RB07_9GLOM</name>
<feature type="non-terminal residue" evidence="1">
    <location>
        <position position="1"/>
    </location>
</feature>
<dbReference type="EMBL" id="CAJVPW010064419">
    <property type="protein sequence ID" value="CAG8785860.1"/>
    <property type="molecule type" value="Genomic_DNA"/>
</dbReference>
<accession>A0ACA9RB07</accession>
<proteinExistence type="predicted"/>
<evidence type="ECO:0000313" key="2">
    <source>
        <dbReference type="Proteomes" id="UP000789366"/>
    </source>
</evidence>
<reference evidence="1" key="1">
    <citation type="submission" date="2021-06" db="EMBL/GenBank/DDBJ databases">
        <authorList>
            <person name="Kallberg Y."/>
            <person name="Tangrot J."/>
            <person name="Rosling A."/>
        </authorList>
    </citation>
    <scope>NUCLEOTIDE SEQUENCE</scope>
    <source>
        <strain evidence="1">28 12/20/2015</strain>
    </source>
</reference>
<protein>
    <submittedName>
        <fullName evidence="1">3840_t:CDS:1</fullName>
    </submittedName>
</protein>
<comment type="caution">
    <text evidence="1">The sequence shown here is derived from an EMBL/GenBank/DDBJ whole genome shotgun (WGS) entry which is preliminary data.</text>
</comment>
<evidence type="ECO:0000313" key="1">
    <source>
        <dbReference type="EMBL" id="CAG8785860.1"/>
    </source>
</evidence>
<organism evidence="1 2">
    <name type="scientific">Cetraspora pellucida</name>
    <dbReference type="NCBI Taxonomy" id="1433469"/>
    <lineage>
        <taxon>Eukaryota</taxon>
        <taxon>Fungi</taxon>
        <taxon>Fungi incertae sedis</taxon>
        <taxon>Mucoromycota</taxon>
        <taxon>Glomeromycotina</taxon>
        <taxon>Glomeromycetes</taxon>
        <taxon>Diversisporales</taxon>
        <taxon>Gigasporaceae</taxon>
        <taxon>Cetraspora</taxon>
    </lineage>
</organism>
<sequence length="114" mass="13474">PEYVHKYFERKASEWNIVGFLNECEIEPFERKIESYITSLEHIANNEKNRWREVAQSLIDKYKKRVEGQRSHNHIHLRGNINGMTINSGTVRTINGIVSLKRDILDNQVLQQCH</sequence>
<dbReference type="Proteomes" id="UP000789366">
    <property type="component" value="Unassembled WGS sequence"/>
</dbReference>